<comment type="caution">
    <text evidence="1">The sequence shown here is derived from an EMBL/GenBank/DDBJ whole genome shotgun (WGS) entry which is preliminary data.</text>
</comment>
<protein>
    <submittedName>
        <fullName evidence="1">Uncharacterized protein</fullName>
    </submittedName>
</protein>
<gene>
    <name evidence="1" type="ORF">STRIP9103_02551</name>
</gene>
<dbReference type="EMBL" id="AEJC01000665">
    <property type="protein sequence ID" value="EKX60303.1"/>
    <property type="molecule type" value="Genomic_DNA"/>
</dbReference>
<keyword evidence="2" id="KW-1185">Reference proteome</keyword>
<name>L1KIV0_9ACTN</name>
<organism evidence="1 2">
    <name type="scientific">Streptomyces ipomoeae 91-03</name>
    <dbReference type="NCBI Taxonomy" id="698759"/>
    <lineage>
        <taxon>Bacteria</taxon>
        <taxon>Bacillati</taxon>
        <taxon>Actinomycetota</taxon>
        <taxon>Actinomycetes</taxon>
        <taxon>Kitasatosporales</taxon>
        <taxon>Streptomycetaceae</taxon>
        <taxon>Streptomyces</taxon>
    </lineage>
</organism>
<dbReference type="Proteomes" id="UP000010411">
    <property type="component" value="Unassembled WGS sequence"/>
</dbReference>
<proteinExistence type="predicted"/>
<evidence type="ECO:0000313" key="2">
    <source>
        <dbReference type="Proteomes" id="UP000010411"/>
    </source>
</evidence>
<dbReference type="AlphaFoldDB" id="L1KIV0"/>
<evidence type="ECO:0000313" key="1">
    <source>
        <dbReference type="EMBL" id="EKX60303.1"/>
    </source>
</evidence>
<sequence length="48" mass="5443">MVRCAESEQFLAVGSRDAELYRTPCLSSGTRWRTPVTSSANHLHRHDL</sequence>
<accession>L1KIV0</accession>
<reference evidence="1 2" key="1">
    <citation type="submission" date="2012-11" db="EMBL/GenBank/DDBJ databases">
        <authorList>
            <person name="Huguet-Tapia J.C."/>
            <person name="Durkin A.S."/>
            <person name="Pettis G.S."/>
            <person name="Badger J.H."/>
        </authorList>
    </citation>
    <scope>NUCLEOTIDE SEQUENCE [LARGE SCALE GENOMIC DNA]</scope>
    <source>
        <strain evidence="1 2">91-03</strain>
    </source>
</reference>